<reference evidence="3" key="1">
    <citation type="submission" date="2021-02" db="EMBL/GenBank/DDBJ databases">
        <title>Comparative genomics reveals that relaxation of natural selection precedes convergent phenotypic evolution of cavefish.</title>
        <authorList>
            <person name="Peng Z."/>
        </authorList>
    </citation>
    <scope>NUCLEOTIDE SEQUENCE</scope>
    <source>
        <tissue evidence="3">Muscle</tissue>
    </source>
</reference>
<dbReference type="PROSITE" id="PS50994">
    <property type="entry name" value="INTEGRASE"/>
    <property type="match status" value="1"/>
</dbReference>
<comment type="caution">
    <text evidence="3">The sequence shown here is derived from an EMBL/GenBank/DDBJ whole genome shotgun (WGS) entry which is preliminary data.</text>
</comment>
<dbReference type="Gene3D" id="3.30.420.10">
    <property type="entry name" value="Ribonuclease H-like superfamily/Ribonuclease H"/>
    <property type="match status" value="1"/>
</dbReference>
<evidence type="ECO:0000313" key="4">
    <source>
        <dbReference type="Proteomes" id="UP001059041"/>
    </source>
</evidence>
<dbReference type="PANTHER" id="PTHR46888">
    <property type="entry name" value="ZINC KNUCKLE DOMAINCONTAINING PROTEIN-RELATED"/>
    <property type="match status" value="1"/>
</dbReference>
<evidence type="ECO:0008006" key="5">
    <source>
        <dbReference type="Google" id="ProtNLM"/>
    </source>
</evidence>
<dbReference type="InterPro" id="IPR038269">
    <property type="entry name" value="SCAN_sf"/>
</dbReference>
<evidence type="ECO:0000313" key="3">
    <source>
        <dbReference type="EMBL" id="KAI7812514.1"/>
    </source>
</evidence>
<dbReference type="InterPro" id="IPR001584">
    <property type="entry name" value="Integrase_cat-core"/>
</dbReference>
<evidence type="ECO:0000259" key="1">
    <source>
        <dbReference type="PROSITE" id="PS50804"/>
    </source>
</evidence>
<dbReference type="SUPFAM" id="SSF47353">
    <property type="entry name" value="Retrovirus capsid dimerization domain-like"/>
    <property type="match status" value="1"/>
</dbReference>
<dbReference type="GO" id="GO:0015074">
    <property type="term" value="P:DNA integration"/>
    <property type="evidence" value="ECO:0007669"/>
    <property type="project" value="InterPro"/>
</dbReference>
<accession>A0A9W7X2E6</accession>
<name>A0A9W7X2E6_TRIRA</name>
<dbReference type="SMART" id="SM00431">
    <property type="entry name" value="SCAN"/>
    <property type="match status" value="1"/>
</dbReference>
<organism evidence="3 4">
    <name type="scientific">Triplophysa rosa</name>
    <name type="common">Cave loach</name>
    <dbReference type="NCBI Taxonomy" id="992332"/>
    <lineage>
        <taxon>Eukaryota</taxon>
        <taxon>Metazoa</taxon>
        <taxon>Chordata</taxon>
        <taxon>Craniata</taxon>
        <taxon>Vertebrata</taxon>
        <taxon>Euteleostomi</taxon>
        <taxon>Actinopterygii</taxon>
        <taxon>Neopterygii</taxon>
        <taxon>Teleostei</taxon>
        <taxon>Ostariophysi</taxon>
        <taxon>Cypriniformes</taxon>
        <taxon>Nemacheilidae</taxon>
        <taxon>Triplophysa</taxon>
    </lineage>
</organism>
<dbReference type="SUPFAM" id="SSF53098">
    <property type="entry name" value="Ribonuclease H-like"/>
    <property type="match status" value="1"/>
</dbReference>
<feature type="domain" description="Integrase catalytic" evidence="2">
    <location>
        <begin position="359"/>
        <end position="456"/>
    </location>
</feature>
<dbReference type="PANTHER" id="PTHR46888:SF1">
    <property type="entry name" value="RIBONUCLEASE H"/>
    <property type="match status" value="1"/>
</dbReference>
<sequence length="544" mass="62985">MNRGGRKAAARVAPVEVHDAIRELEGDMVSREVTDLTGLFRAFMAKMDVREVQEQERRSKGLQHQFSLLQLEVQARTTPTPNFNPLLIAEDLLGGQDEGDAVSNQQVTPSTAWRKDLSRTDEPGQCQFKEPKLEKFTEFDDVEHFLITFERIAAACRWTKQDWAFRLLPLLTGKARAAYVHMDVDESLIYENVKSAILRKFEINRETYRQRFRLLDVEPFESPKELYVWLKEQYVKWMQPKGKNVEEIGEVIILEQYLQMLSPELQVWVREHDPKAASEVATFADVFVTAHKGSQLWCWKTSREHRRINLPHQLQRNVLDTGNIPGRGVMGMTPEREKRIPICYLLPLQPLPLISTPFERLGMDIVGPVETSRTGNRFMLVYKLLDITSLRTTPYHPQPDGLTERFNQTLNQMLRKFVNDSGKDWDQWIPYLLFAYREVPQSSTGFSPFELLYGRQMRDRLDKMTVLARSLMAEAQRCFEPGQKVLVILPSQDSKLLAKWQGPYEVKKKLGPTTYEISAPGQNRQTRKYLMLGLLNSFADSLFS</sequence>
<dbReference type="InterPro" id="IPR036397">
    <property type="entry name" value="RNaseH_sf"/>
</dbReference>
<dbReference type="Proteomes" id="UP001059041">
    <property type="component" value="Linkage Group LG2"/>
</dbReference>
<dbReference type="GO" id="GO:0003676">
    <property type="term" value="F:nucleic acid binding"/>
    <property type="evidence" value="ECO:0007669"/>
    <property type="project" value="InterPro"/>
</dbReference>
<dbReference type="PROSITE" id="PS50804">
    <property type="entry name" value="SCAN_BOX"/>
    <property type="match status" value="1"/>
</dbReference>
<dbReference type="Pfam" id="PF02023">
    <property type="entry name" value="SCAN"/>
    <property type="match status" value="1"/>
</dbReference>
<dbReference type="InterPro" id="IPR012337">
    <property type="entry name" value="RNaseH-like_sf"/>
</dbReference>
<gene>
    <name evidence="3" type="ORF">IRJ41_003201</name>
</gene>
<proteinExistence type="predicted"/>
<dbReference type="InterPro" id="IPR003309">
    <property type="entry name" value="SCAN_dom"/>
</dbReference>
<feature type="domain" description="SCAN box" evidence="1">
    <location>
        <begin position="209"/>
        <end position="285"/>
    </location>
</feature>
<protein>
    <recommendedName>
        <fullName evidence="5">SCAN box domain-containing protein</fullName>
    </recommendedName>
</protein>
<dbReference type="AlphaFoldDB" id="A0A9W7X2E6"/>
<dbReference type="EMBL" id="JAFHDT010000002">
    <property type="protein sequence ID" value="KAI7812514.1"/>
    <property type="molecule type" value="Genomic_DNA"/>
</dbReference>
<dbReference type="Gene3D" id="1.10.4020.10">
    <property type="entry name" value="DNA breaking-rejoining enzymes"/>
    <property type="match status" value="1"/>
</dbReference>
<evidence type="ECO:0000259" key="2">
    <source>
        <dbReference type="PROSITE" id="PS50994"/>
    </source>
</evidence>
<keyword evidence="4" id="KW-1185">Reference proteome</keyword>